<dbReference type="Proteomes" id="UP000015241">
    <property type="component" value="Unassembled WGS sequence"/>
</dbReference>
<accession>S8DYB3</accession>
<feature type="compositionally biased region" description="Basic and acidic residues" evidence="1">
    <location>
        <begin position="430"/>
        <end position="446"/>
    </location>
</feature>
<evidence type="ECO:0000313" key="2">
    <source>
        <dbReference type="EMBL" id="EPS98036.1"/>
    </source>
</evidence>
<keyword evidence="3" id="KW-1185">Reference proteome</keyword>
<name>S8DYB3_FOMSC</name>
<protein>
    <submittedName>
        <fullName evidence="2">Uncharacterized protein</fullName>
    </submittedName>
</protein>
<dbReference type="AlphaFoldDB" id="S8DYB3"/>
<reference evidence="2 3" key="1">
    <citation type="journal article" date="2012" name="Science">
        <title>The Paleozoic origin of enzymatic lignin decomposition reconstructed from 31 fungal genomes.</title>
        <authorList>
            <person name="Floudas D."/>
            <person name="Binder M."/>
            <person name="Riley R."/>
            <person name="Barry K."/>
            <person name="Blanchette R.A."/>
            <person name="Henrissat B."/>
            <person name="Martinez A.T."/>
            <person name="Otillar R."/>
            <person name="Spatafora J.W."/>
            <person name="Yadav J.S."/>
            <person name="Aerts A."/>
            <person name="Benoit I."/>
            <person name="Boyd A."/>
            <person name="Carlson A."/>
            <person name="Copeland A."/>
            <person name="Coutinho P.M."/>
            <person name="de Vries R.P."/>
            <person name="Ferreira P."/>
            <person name="Findley K."/>
            <person name="Foster B."/>
            <person name="Gaskell J."/>
            <person name="Glotzer D."/>
            <person name="Gorecki P."/>
            <person name="Heitman J."/>
            <person name="Hesse C."/>
            <person name="Hori C."/>
            <person name="Igarashi K."/>
            <person name="Jurgens J.A."/>
            <person name="Kallen N."/>
            <person name="Kersten P."/>
            <person name="Kohler A."/>
            <person name="Kuees U."/>
            <person name="Kumar T.K.A."/>
            <person name="Kuo A."/>
            <person name="LaButti K."/>
            <person name="Larrondo L.F."/>
            <person name="Lindquist E."/>
            <person name="Ling A."/>
            <person name="Lombard V."/>
            <person name="Lucas S."/>
            <person name="Lundell T."/>
            <person name="Martin R."/>
            <person name="McLaughlin D.J."/>
            <person name="Morgenstern I."/>
            <person name="Morin E."/>
            <person name="Murat C."/>
            <person name="Nagy L.G."/>
            <person name="Nolan M."/>
            <person name="Ohm R.A."/>
            <person name="Patyshakuliyeva A."/>
            <person name="Rokas A."/>
            <person name="Ruiz-Duenas F.J."/>
            <person name="Sabat G."/>
            <person name="Salamov A."/>
            <person name="Samejima M."/>
            <person name="Schmutz J."/>
            <person name="Slot J.C."/>
            <person name="St John F."/>
            <person name="Stenlid J."/>
            <person name="Sun H."/>
            <person name="Sun S."/>
            <person name="Syed K."/>
            <person name="Tsang A."/>
            <person name="Wiebenga A."/>
            <person name="Young D."/>
            <person name="Pisabarro A."/>
            <person name="Eastwood D.C."/>
            <person name="Martin F."/>
            <person name="Cullen D."/>
            <person name="Grigoriev I.V."/>
            <person name="Hibbett D.S."/>
        </authorList>
    </citation>
    <scope>NUCLEOTIDE SEQUENCE</scope>
    <source>
        <strain evidence="3">FP-58527</strain>
    </source>
</reference>
<organism evidence="2 3">
    <name type="scientific">Fomitopsis schrenkii</name>
    <name type="common">Brown rot fungus</name>
    <dbReference type="NCBI Taxonomy" id="2126942"/>
    <lineage>
        <taxon>Eukaryota</taxon>
        <taxon>Fungi</taxon>
        <taxon>Dikarya</taxon>
        <taxon>Basidiomycota</taxon>
        <taxon>Agaricomycotina</taxon>
        <taxon>Agaricomycetes</taxon>
        <taxon>Polyporales</taxon>
        <taxon>Fomitopsis</taxon>
    </lineage>
</organism>
<proteinExistence type="predicted"/>
<dbReference type="HOGENOM" id="CLU_562628_0_0_1"/>
<feature type="compositionally biased region" description="Basic and acidic residues" evidence="1">
    <location>
        <begin position="468"/>
        <end position="477"/>
    </location>
</feature>
<feature type="compositionally biased region" description="Polar residues" evidence="1">
    <location>
        <begin position="215"/>
        <end position="227"/>
    </location>
</feature>
<dbReference type="InParanoid" id="S8DYB3"/>
<gene>
    <name evidence="2" type="ORF">FOMPIDRAFT_1018018</name>
</gene>
<dbReference type="EMBL" id="KE504170">
    <property type="protein sequence ID" value="EPS98036.1"/>
    <property type="molecule type" value="Genomic_DNA"/>
</dbReference>
<feature type="region of interest" description="Disordered" evidence="1">
    <location>
        <begin position="396"/>
        <end position="485"/>
    </location>
</feature>
<dbReference type="OrthoDB" id="2757940at2759"/>
<evidence type="ECO:0000313" key="3">
    <source>
        <dbReference type="Proteomes" id="UP000015241"/>
    </source>
</evidence>
<sequence>MDPQAQHESIQAAVTKVKASKAYIVIHQEVWEEKLRMMLQNATAKVLTRQPGVKTTLECHLYPVYNHIQWCATEAIQFNEAAAACIIPSSQRVVHLTDRSSLASGDTKRSRLTRIPDFTRSLQYKNKEFFLDSWELKRLELADNVNWWSVAAKEEAEKQIYKHLDQLHDTALGILDESEGRQSKTSSLLICGIYFTVFEWDRSRTIKKDYDMPDTNLSQSILDPNSKTSEEIRSRPPITPQPQPNRSTQAQDIAQITPLSPDSPEASELPTYSDDRKYASMAETYLKNIKKETILHPVIKQFNACAIVCGPDGKLKLTNEFLCAIFAPVETMSRRLGMEIAWTRQASWLDLEADIEPSAPTEEVIDEFENRFRDIMTDVERGPYLALLGDLEDTSGLSRRPEAGLTSLNTPGTTGKDRTYKAPQFTTATEGEKPQEERIASLRDRSTIGGVPRGQPRPLISTKPSQPSRHDSEKKATDSNPVRRR</sequence>
<evidence type="ECO:0000256" key="1">
    <source>
        <dbReference type="SAM" id="MobiDB-lite"/>
    </source>
</evidence>
<feature type="region of interest" description="Disordered" evidence="1">
    <location>
        <begin position="213"/>
        <end position="250"/>
    </location>
</feature>